<dbReference type="Proteomes" id="UP000199006">
    <property type="component" value="Unassembled WGS sequence"/>
</dbReference>
<name>A0A1I4FPQ5_9FIRM</name>
<keyword evidence="4" id="KW-1185">Reference proteome</keyword>
<sequence>MKEVDARGLTCPKPVIMTKKALSEEEQLLVLVDNEVAANNVAKLAKKMGCQVTTLAEKGNYKLTIKQVDNLDASESRAASIGKTYFITSNLLGEGESELGEILMKGFISTLLEIDPLPVKIIFMNSGVKIPTLNKAALESLEILADKGVEILSCGTCLDYYGLTEKLKIGNISNMYEILASLNSEDIVKI</sequence>
<dbReference type="Gene3D" id="3.30.110.40">
    <property type="entry name" value="TusA-like domain"/>
    <property type="match status" value="1"/>
</dbReference>
<dbReference type="InterPro" id="IPR003787">
    <property type="entry name" value="Sulphur_relay_DsrE/F-like"/>
</dbReference>
<dbReference type="RefSeq" id="WP_089858998.1">
    <property type="nucleotide sequence ID" value="NZ_FOTI01000003.1"/>
</dbReference>
<organism evidence="3 4">
    <name type="scientific">Halanaerobium salsuginis</name>
    <dbReference type="NCBI Taxonomy" id="29563"/>
    <lineage>
        <taxon>Bacteria</taxon>
        <taxon>Bacillati</taxon>
        <taxon>Bacillota</taxon>
        <taxon>Clostridia</taxon>
        <taxon>Halanaerobiales</taxon>
        <taxon>Halanaerobiaceae</taxon>
        <taxon>Halanaerobium</taxon>
    </lineage>
</organism>
<dbReference type="InterPro" id="IPR001455">
    <property type="entry name" value="TusA-like"/>
</dbReference>
<evidence type="ECO:0000256" key="1">
    <source>
        <dbReference type="ARBA" id="ARBA00008984"/>
    </source>
</evidence>
<feature type="domain" description="UPF0033" evidence="2">
    <location>
        <begin position="2"/>
        <end position="66"/>
    </location>
</feature>
<dbReference type="InterPro" id="IPR019870">
    <property type="entry name" value="Se_metab_YedF"/>
</dbReference>
<gene>
    <name evidence="3" type="ORF">SAMN02983006_00462</name>
</gene>
<dbReference type="CDD" id="cd03421">
    <property type="entry name" value="SirA_like_N"/>
    <property type="match status" value="1"/>
</dbReference>
<dbReference type="Pfam" id="PF02635">
    <property type="entry name" value="DsrE"/>
    <property type="match status" value="1"/>
</dbReference>
<dbReference type="InterPro" id="IPR036868">
    <property type="entry name" value="TusA-like_sf"/>
</dbReference>
<evidence type="ECO:0000313" key="4">
    <source>
        <dbReference type="Proteomes" id="UP000199006"/>
    </source>
</evidence>
<evidence type="ECO:0000313" key="3">
    <source>
        <dbReference type="EMBL" id="SFL19553.1"/>
    </source>
</evidence>
<dbReference type="SUPFAM" id="SSF64307">
    <property type="entry name" value="SirA-like"/>
    <property type="match status" value="1"/>
</dbReference>
<comment type="similarity">
    <text evidence="1">Belongs to the sulfur carrier protein TusA family.</text>
</comment>
<dbReference type="AlphaFoldDB" id="A0A1I4FPQ5"/>
<dbReference type="SUPFAM" id="SSF75169">
    <property type="entry name" value="DsrEFH-like"/>
    <property type="match status" value="1"/>
</dbReference>
<dbReference type="InterPro" id="IPR027396">
    <property type="entry name" value="DsrEFH-like"/>
</dbReference>
<proteinExistence type="inferred from homology"/>
<dbReference type="Pfam" id="PF01206">
    <property type="entry name" value="TusA"/>
    <property type="match status" value="1"/>
</dbReference>
<dbReference type="NCBIfam" id="TIGR03527">
    <property type="entry name" value="selenium_YedF"/>
    <property type="match status" value="1"/>
</dbReference>
<dbReference type="EMBL" id="FOTI01000003">
    <property type="protein sequence ID" value="SFL19553.1"/>
    <property type="molecule type" value="Genomic_DNA"/>
</dbReference>
<protein>
    <submittedName>
        <fullName evidence="3">Selenium metabolism protein YedF</fullName>
    </submittedName>
</protein>
<dbReference type="PANTHER" id="PTHR33279">
    <property type="entry name" value="SULFUR CARRIER PROTEIN YEDF-RELATED"/>
    <property type="match status" value="1"/>
</dbReference>
<dbReference type="OrthoDB" id="9801500at2"/>
<dbReference type="PANTHER" id="PTHR33279:SF6">
    <property type="entry name" value="SULFUR CARRIER PROTEIN YEDF-RELATED"/>
    <property type="match status" value="1"/>
</dbReference>
<reference evidence="3 4" key="1">
    <citation type="submission" date="2016-10" db="EMBL/GenBank/DDBJ databases">
        <authorList>
            <person name="de Groot N.N."/>
        </authorList>
    </citation>
    <scope>NUCLEOTIDE SEQUENCE [LARGE SCALE GENOMIC DNA]</scope>
    <source>
        <strain evidence="3 4">ATCC 51327</strain>
    </source>
</reference>
<dbReference type="STRING" id="29563.SAMN02983006_00462"/>
<accession>A0A1I4FPQ5</accession>
<evidence type="ECO:0000259" key="2">
    <source>
        <dbReference type="Pfam" id="PF01206"/>
    </source>
</evidence>